<proteinExistence type="predicted"/>
<accession>A0AC61U610</accession>
<evidence type="ECO:0000313" key="2">
    <source>
        <dbReference type="Proteomes" id="UP001059663"/>
    </source>
</evidence>
<protein>
    <submittedName>
        <fullName evidence="1">Uncharacterized protein</fullName>
    </submittedName>
</protein>
<dbReference type="EMBL" id="CP087977">
    <property type="protein sequence ID" value="UUZ45474.1"/>
    <property type="molecule type" value="Genomic_DNA"/>
</dbReference>
<evidence type="ECO:0000313" key="1">
    <source>
        <dbReference type="EMBL" id="UUZ45474.1"/>
    </source>
</evidence>
<dbReference type="Proteomes" id="UP001059663">
    <property type="component" value="Chromosome"/>
</dbReference>
<gene>
    <name evidence="1" type="ORF">LP422_04945</name>
</gene>
<reference evidence="1" key="1">
    <citation type="submission" date="2021-11" db="EMBL/GenBank/DDBJ databases">
        <title>Study of the species diversity of bacterial strains isolated from a unique natural object - Shulgan-Tash cave (Bashkiria).</title>
        <authorList>
            <person name="Sazanova A.L."/>
            <person name="Chirak E.R."/>
            <person name="Safronova V.I."/>
        </authorList>
    </citation>
    <scope>NUCLEOTIDE SEQUENCE</scope>
    <source>
        <strain evidence="1">P1</strain>
    </source>
</reference>
<organism evidence="1 2">
    <name type="scientific">Janibacter limosus</name>
    <dbReference type="NCBI Taxonomy" id="53458"/>
    <lineage>
        <taxon>Bacteria</taxon>
        <taxon>Bacillati</taxon>
        <taxon>Actinomycetota</taxon>
        <taxon>Actinomycetes</taxon>
        <taxon>Micrococcales</taxon>
        <taxon>Intrasporangiaceae</taxon>
        <taxon>Janibacter</taxon>
    </lineage>
</organism>
<name>A0AC61U610_9MICO</name>
<sequence>MELVALLDLDGEGLVVLRLDRLGDVVLGLRRLGVVVDELGGQDVEDVSTAGLSSVARDERVLGVATTRDDLASGGSSRGAVRVAAATARGREKRTAEMLAIAIARDFTRMDVLLRHAAEKGGSIGFPDDPGPPLSAAAIRCCTSHQKPRRTLWPRSSVL</sequence>